<keyword evidence="6" id="KW-0175">Coiled coil</keyword>
<evidence type="ECO:0000256" key="3">
    <source>
        <dbReference type="ARBA" id="ARBA00022692"/>
    </source>
</evidence>
<name>A0A1D1YHK3_9ARAE</name>
<dbReference type="PANTHER" id="PTHR31113:SF3">
    <property type="entry name" value="UPF0496 PROTEIN 1"/>
    <property type="match status" value="1"/>
</dbReference>
<comment type="subcellular location">
    <subcellularLocation>
        <location evidence="1">Membrane</location>
    </subcellularLocation>
</comment>
<evidence type="ECO:0000313" key="8">
    <source>
        <dbReference type="EMBL" id="JAT54116.1"/>
    </source>
</evidence>
<evidence type="ECO:0000256" key="4">
    <source>
        <dbReference type="ARBA" id="ARBA00022989"/>
    </source>
</evidence>
<dbReference type="InterPro" id="IPR007749">
    <property type="entry name" value="DUF677"/>
</dbReference>
<keyword evidence="4 7" id="KW-1133">Transmembrane helix</keyword>
<dbReference type="AlphaFoldDB" id="A0A1D1YHK3"/>
<dbReference type="GO" id="GO:0016020">
    <property type="term" value="C:membrane"/>
    <property type="evidence" value="ECO:0007669"/>
    <property type="project" value="UniProtKB-SubCell"/>
</dbReference>
<feature type="coiled-coil region" evidence="6">
    <location>
        <begin position="323"/>
        <end position="350"/>
    </location>
</feature>
<feature type="transmembrane region" description="Helical" evidence="7">
    <location>
        <begin position="245"/>
        <end position="266"/>
    </location>
</feature>
<accession>A0A1D1YHK3</accession>
<evidence type="ECO:0000256" key="2">
    <source>
        <dbReference type="ARBA" id="ARBA00009074"/>
    </source>
</evidence>
<comment type="similarity">
    <text evidence="2">Belongs to the UPF0496 family.</text>
</comment>
<evidence type="ECO:0000256" key="7">
    <source>
        <dbReference type="SAM" id="Phobius"/>
    </source>
</evidence>
<organism evidence="8">
    <name type="scientific">Anthurium amnicola</name>
    <dbReference type="NCBI Taxonomy" id="1678845"/>
    <lineage>
        <taxon>Eukaryota</taxon>
        <taxon>Viridiplantae</taxon>
        <taxon>Streptophyta</taxon>
        <taxon>Embryophyta</taxon>
        <taxon>Tracheophyta</taxon>
        <taxon>Spermatophyta</taxon>
        <taxon>Magnoliopsida</taxon>
        <taxon>Liliopsida</taxon>
        <taxon>Araceae</taxon>
        <taxon>Pothoideae</taxon>
        <taxon>Potheae</taxon>
        <taxon>Anthurium</taxon>
    </lineage>
</organism>
<reference evidence="8" key="1">
    <citation type="submission" date="2015-07" db="EMBL/GenBank/DDBJ databases">
        <title>Transcriptome Assembly of Anthurium amnicola.</title>
        <authorList>
            <person name="Suzuki J."/>
        </authorList>
    </citation>
    <scope>NUCLEOTIDE SEQUENCE</scope>
</reference>
<keyword evidence="5 7" id="KW-0472">Membrane</keyword>
<keyword evidence="3 7" id="KW-0812">Transmembrane</keyword>
<evidence type="ECO:0000256" key="1">
    <source>
        <dbReference type="ARBA" id="ARBA00004370"/>
    </source>
</evidence>
<protein>
    <submittedName>
        <fullName evidence="8">UPF0496 protein 1</fullName>
    </submittedName>
</protein>
<gene>
    <name evidence="8" type="primary">Os03g0199100_7</name>
    <name evidence="8" type="ORF">g.22910</name>
</gene>
<dbReference type="EMBL" id="GDJX01013820">
    <property type="protein sequence ID" value="JAT54116.1"/>
    <property type="molecule type" value="Transcribed_RNA"/>
</dbReference>
<dbReference type="PANTHER" id="PTHR31113">
    <property type="entry name" value="UPF0496 PROTEIN 3-RELATED"/>
    <property type="match status" value="1"/>
</dbReference>
<evidence type="ECO:0000256" key="5">
    <source>
        <dbReference type="ARBA" id="ARBA00023136"/>
    </source>
</evidence>
<proteinExistence type="inferred from homology"/>
<evidence type="ECO:0000256" key="6">
    <source>
        <dbReference type="SAM" id="Coils"/>
    </source>
</evidence>
<sequence length="402" mass="44729">MGAKLSRGTRQPPPPPQTDVNVTTATTIAMADAPVITSTPDIASSNKMQYTTALSLYEAACKRDPAVQSFDSTLQLRTTRAVSTLAMAVESRSLSFDSLKEVTGCLLDTNQEVVKIILDCKKDVWKNAELSGLVEEYFDNSLQTLDFCTALEKCLRKARDSQLIINVALLCFEEEEVSNGGDKDKYARTMEELRNFKAAGDPFTEEFFRVFQSVYRQQMVMLEKLQLRKQKLDKKLKSVKAWRKVSSIIFVAALVAVLVCSVAAAAMAAPPVAAALAAASSVPLGSMGKWFDSLWKNYENALKGQRELIDTMQLGTFIAIQDLDGIRVLVEQLENQIDSLIQTADFALRDEEAVKFGIEEIKKKMGVFMKGVEDLEKQVDHCTGDIRRARTVVLRRIINYPN</sequence>
<dbReference type="Pfam" id="PF05055">
    <property type="entry name" value="DUF677"/>
    <property type="match status" value="1"/>
</dbReference>